<evidence type="ECO:0000256" key="2">
    <source>
        <dbReference type="PROSITE-ProRule" id="PRU00169"/>
    </source>
</evidence>
<dbReference type="PANTHER" id="PTHR48111">
    <property type="entry name" value="REGULATOR OF RPOS"/>
    <property type="match status" value="1"/>
</dbReference>
<keyword evidence="7" id="KW-1185">Reference proteome</keyword>
<feature type="domain" description="OmpR/PhoB-type" evidence="5">
    <location>
        <begin position="142"/>
        <end position="240"/>
    </location>
</feature>
<name>A0ABP3JYK0_9ACTN</name>
<evidence type="ECO:0000313" key="6">
    <source>
        <dbReference type="EMBL" id="GAA0467273.1"/>
    </source>
</evidence>
<dbReference type="SUPFAM" id="SSF52172">
    <property type="entry name" value="CheY-like"/>
    <property type="match status" value="1"/>
</dbReference>
<dbReference type="PANTHER" id="PTHR48111:SF36">
    <property type="entry name" value="TRANSCRIPTIONAL REGULATORY PROTEIN CUTR"/>
    <property type="match status" value="1"/>
</dbReference>
<dbReference type="InterPro" id="IPR001789">
    <property type="entry name" value="Sig_transdc_resp-reg_receiver"/>
</dbReference>
<dbReference type="PROSITE" id="PS50110">
    <property type="entry name" value="RESPONSE_REGULATORY"/>
    <property type="match status" value="1"/>
</dbReference>
<dbReference type="Gene3D" id="3.40.50.2300">
    <property type="match status" value="1"/>
</dbReference>
<feature type="domain" description="Response regulatory" evidence="4">
    <location>
        <begin position="15"/>
        <end position="129"/>
    </location>
</feature>
<feature type="modified residue" description="4-aspartylphosphate" evidence="2">
    <location>
        <position position="64"/>
    </location>
</feature>
<dbReference type="SMART" id="SM00448">
    <property type="entry name" value="REC"/>
    <property type="match status" value="1"/>
</dbReference>
<sequence length="243" mass="26223">MSCGARLQCDAGVVNILVVEDDPVIAAAVRDGLEAEGYTVTHTADGLSAVELGGTGAFAAIVLDVMLPSLNGFAVCARLRALGVDTPMLMLTARDEELDEARGLDTGADDYLTKPFSLVVLMAHLRALIRRSTRAVAGSDQQDVLRAGDLWLDVQGRTCGRGDERIEVTGQEFAVLEVLMREPGRVLSKETILGEAWDIAYRGGTSIVEVYISLLRRKIDHPYGTRSIVTVRGHGYRLDDSHA</sequence>
<keyword evidence="2" id="KW-0597">Phosphoprotein</keyword>
<dbReference type="Pfam" id="PF00072">
    <property type="entry name" value="Response_reg"/>
    <property type="match status" value="1"/>
</dbReference>
<dbReference type="InterPro" id="IPR001867">
    <property type="entry name" value="OmpR/PhoB-type_DNA-bd"/>
</dbReference>
<dbReference type="Gene3D" id="1.10.10.10">
    <property type="entry name" value="Winged helix-like DNA-binding domain superfamily/Winged helix DNA-binding domain"/>
    <property type="match status" value="1"/>
</dbReference>
<evidence type="ECO:0000313" key="7">
    <source>
        <dbReference type="Proteomes" id="UP001499895"/>
    </source>
</evidence>
<dbReference type="SUPFAM" id="SSF46894">
    <property type="entry name" value="C-terminal effector domain of the bipartite response regulators"/>
    <property type="match status" value="1"/>
</dbReference>
<feature type="DNA-binding region" description="OmpR/PhoB-type" evidence="3">
    <location>
        <begin position="142"/>
        <end position="240"/>
    </location>
</feature>
<organism evidence="6 7">
    <name type="scientific">Streptomyces stramineus</name>
    <dbReference type="NCBI Taxonomy" id="173861"/>
    <lineage>
        <taxon>Bacteria</taxon>
        <taxon>Bacillati</taxon>
        <taxon>Actinomycetota</taxon>
        <taxon>Actinomycetes</taxon>
        <taxon>Kitasatosporales</taxon>
        <taxon>Streptomycetaceae</taxon>
        <taxon>Streptomyces</taxon>
    </lineage>
</organism>
<dbReference type="InterPro" id="IPR016032">
    <property type="entry name" value="Sig_transdc_resp-reg_C-effctor"/>
</dbReference>
<dbReference type="Gene3D" id="6.10.250.690">
    <property type="match status" value="1"/>
</dbReference>
<evidence type="ECO:0000256" key="3">
    <source>
        <dbReference type="PROSITE-ProRule" id="PRU01091"/>
    </source>
</evidence>
<proteinExistence type="predicted"/>
<dbReference type="Proteomes" id="UP001499895">
    <property type="component" value="Unassembled WGS sequence"/>
</dbReference>
<evidence type="ECO:0000259" key="4">
    <source>
        <dbReference type="PROSITE" id="PS50110"/>
    </source>
</evidence>
<dbReference type="InterPro" id="IPR011006">
    <property type="entry name" value="CheY-like_superfamily"/>
</dbReference>
<protein>
    <submittedName>
        <fullName evidence="6">Response regulator transcription factor</fullName>
    </submittedName>
</protein>
<reference evidence="7" key="1">
    <citation type="journal article" date="2019" name="Int. J. Syst. Evol. Microbiol.">
        <title>The Global Catalogue of Microorganisms (GCM) 10K type strain sequencing project: providing services to taxonomists for standard genome sequencing and annotation.</title>
        <authorList>
            <consortium name="The Broad Institute Genomics Platform"/>
            <consortium name="The Broad Institute Genome Sequencing Center for Infectious Disease"/>
            <person name="Wu L."/>
            <person name="Ma J."/>
        </authorList>
    </citation>
    <scope>NUCLEOTIDE SEQUENCE [LARGE SCALE GENOMIC DNA]</scope>
    <source>
        <strain evidence="7">JCM 10649</strain>
    </source>
</reference>
<dbReference type="PROSITE" id="PS51755">
    <property type="entry name" value="OMPR_PHOB"/>
    <property type="match status" value="1"/>
</dbReference>
<comment type="caution">
    <text evidence="6">The sequence shown here is derived from an EMBL/GenBank/DDBJ whole genome shotgun (WGS) entry which is preliminary data.</text>
</comment>
<dbReference type="InterPro" id="IPR036388">
    <property type="entry name" value="WH-like_DNA-bd_sf"/>
</dbReference>
<keyword evidence="1 3" id="KW-0238">DNA-binding</keyword>
<dbReference type="SMART" id="SM00862">
    <property type="entry name" value="Trans_reg_C"/>
    <property type="match status" value="1"/>
</dbReference>
<evidence type="ECO:0000259" key="5">
    <source>
        <dbReference type="PROSITE" id="PS51755"/>
    </source>
</evidence>
<dbReference type="InterPro" id="IPR039420">
    <property type="entry name" value="WalR-like"/>
</dbReference>
<accession>A0ABP3JYK0</accession>
<evidence type="ECO:0000256" key="1">
    <source>
        <dbReference type="ARBA" id="ARBA00023125"/>
    </source>
</evidence>
<gene>
    <name evidence="6" type="ORF">GCM10009544_31900</name>
</gene>
<dbReference type="EMBL" id="BAAAHB010000031">
    <property type="protein sequence ID" value="GAA0467273.1"/>
    <property type="molecule type" value="Genomic_DNA"/>
</dbReference>
<dbReference type="CDD" id="cd00383">
    <property type="entry name" value="trans_reg_C"/>
    <property type="match status" value="1"/>
</dbReference>
<dbReference type="Pfam" id="PF00486">
    <property type="entry name" value="Trans_reg_C"/>
    <property type="match status" value="1"/>
</dbReference>
<dbReference type="CDD" id="cd17574">
    <property type="entry name" value="REC_OmpR"/>
    <property type="match status" value="1"/>
</dbReference>